<protein>
    <recommendedName>
        <fullName evidence="3">Urease accessory protein UreF</fullName>
    </recommendedName>
</protein>
<keyword evidence="2 3" id="KW-0143">Chaperone</keyword>
<evidence type="ECO:0000256" key="2">
    <source>
        <dbReference type="ARBA" id="ARBA00023186"/>
    </source>
</evidence>
<evidence type="ECO:0000256" key="3">
    <source>
        <dbReference type="HAMAP-Rule" id="MF_01385"/>
    </source>
</evidence>
<comment type="subcellular location">
    <subcellularLocation>
        <location evidence="3">Cytoplasm</location>
    </subcellularLocation>
</comment>
<keyword evidence="1 3" id="KW-0996">Nickel insertion</keyword>
<sequence length="235" mass="24731">MGLRTSNGGDGLLALLQITNAAFPTGAFTHSLGFETWISDGALASAAQAQTSCRDWLRFNLATCDAAGAALAHRCAAMDDRDGLIAVDTQLGALKLSREARQASAMTGAALAAAGRAVFALPRMSEVERLIGEGACQGHHAMVYGVLASELRLTEDQCVVSYLWSGLSSLIGVIQRLLPMGQADAQRIIADAAPLIERCAEIARTRDLATMATAYAALDAASMQHERLPTRLCIS</sequence>
<dbReference type="PIRSF" id="PIRSF009467">
    <property type="entry name" value="Ureas_acces_UreF"/>
    <property type="match status" value="1"/>
</dbReference>
<keyword evidence="3" id="KW-0963">Cytoplasm</keyword>
<organism evidence="4 5">
    <name type="scientific">Chelatococcus reniformis</name>
    <dbReference type="NCBI Taxonomy" id="1494448"/>
    <lineage>
        <taxon>Bacteria</taxon>
        <taxon>Pseudomonadati</taxon>
        <taxon>Pseudomonadota</taxon>
        <taxon>Alphaproteobacteria</taxon>
        <taxon>Hyphomicrobiales</taxon>
        <taxon>Chelatococcaceae</taxon>
        <taxon>Chelatococcus</taxon>
    </lineage>
</organism>
<dbReference type="GO" id="GO:0016151">
    <property type="term" value="F:nickel cation binding"/>
    <property type="evidence" value="ECO:0007669"/>
    <property type="project" value="UniProtKB-UniRule"/>
</dbReference>
<dbReference type="Gene3D" id="1.10.4190.10">
    <property type="entry name" value="Urease accessory protein UreF"/>
    <property type="match status" value="1"/>
</dbReference>
<gene>
    <name evidence="3 4" type="primary">ureF</name>
    <name evidence="4" type="ORF">GCM10010994_17300</name>
</gene>
<comment type="caution">
    <text evidence="4">The sequence shown here is derived from an EMBL/GenBank/DDBJ whole genome shotgun (WGS) entry which is preliminary data.</text>
</comment>
<comment type="subunit">
    <text evidence="3">UreD, UreF and UreG form a complex that acts as a GTP-hydrolysis-dependent molecular chaperone, activating the urease apoprotein by helping to assemble the nickel containing metallocenter of UreC. The UreE protein probably delivers the nickel.</text>
</comment>
<evidence type="ECO:0000256" key="1">
    <source>
        <dbReference type="ARBA" id="ARBA00022988"/>
    </source>
</evidence>
<dbReference type="InterPro" id="IPR002639">
    <property type="entry name" value="UreF"/>
</dbReference>
<reference evidence="4" key="1">
    <citation type="journal article" date="2014" name="Int. J. Syst. Evol. Microbiol.">
        <title>Complete genome sequence of Corynebacterium casei LMG S-19264T (=DSM 44701T), isolated from a smear-ripened cheese.</title>
        <authorList>
            <consortium name="US DOE Joint Genome Institute (JGI-PGF)"/>
            <person name="Walter F."/>
            <person name="Albersmeier A."/>
            <person name="Kalinowski J."/>
            <person name="Ruckert C."/>
        </authorList>
    </citation>
    <scope>NUCLEOTIDE SEQUENCE</scope>
    <source>
        <strain evidence="4">CGMCC 1.12919</strain>
    </source>
</reference>
<comment type="function">
    <text evidence="3">Required for maturation of urease via the functional incorporation of the urease nickel metallocenter.</text>
</comment>
<dbReference type="InterPro" id="IPR038277">
    <property type="entry name" value="UreF_sf"/>
</dbReference>
<dbReference type="GO" id="GO:0005737">
    <property type="term" value="C:cytoplasm"/>
    <property type="evidence" value="ECO:0007669"/>
    <property type="project" value="UniProtKB-SubCell"/>
</dbReference>
<evidence type="ECO:0000313" key="4">
    <source>
        <dbReference type="EMBL" id="GGC59024.1"/>
    </source>
</evidence>
<dbReference type="AlphaFoldDB" id="A0A916XBR5"/>
<dbReference type="PANTHER" id="PTHR33620:SF1">
    <property type="entry name" value="UREASE ACCESSORY PROTEIN F"/>
    <property type="match status" value="1"/>
</dbReference>
<dbReference type="RefSeq" id="WP_188608769.1">
    <property type="nucleotide sequence ID" value="NZ_BMGG01000003.1"/>
</dbReference>
<dbReference type="Proteomes" id="UP000637002">
    <property type="component" value="Unassembled WGS sequence"/>
</dbReference>
<reference evidence="4" key="2">
    <citation type="submission" date="2020-09" db="EMBL/GenBank/DDBJ databases">
        <authorList>
            <person name="Sun Q."/>
            <person name="Zhou Y."/>
        </authorList>
    </citation>
    <scope>NUCLEOTIDE SEQUENCE</scope>
    <source>
        <strain evidence="4">CGMCC 1.12919</strain>
    </source>
</reference>
<dbReference type="Pfam" id="PF01730">
    <property type="entry name" value="UreF"/>
    <property type="match status" value="1"/>
</dbReference>
<evidence type="ECO:0000313" key="5">
    <source>
        <dbReference type="Proteomes" id="UP000637002"/>
    </source>
</evidence>
<accession>A0A916XBR5</accession>
<dbReference type="EMBL" id="BMGG01000003">
    <property type="protein sequence ID" value="GGC59024.1"/>
    <property type="molecule type" value="Genomic_DNA"/>
</dbReference>
<keyword evidence="5" id="KW-1185">Reference proteome</keyword>
<comment type="similarity">
    <text evidence="3">Belongs to the UreF family.</text>
</comment>
<name>A0A916XBR5_9HYPH</name>
<dbReference type="HAMAP" id="MF_01385">
    <property type="entry name" value="UreF"/>
    <property type="match status" value="1"/>
</dbReference>
<dbReference type="PANTHER" id="PTHR33620">
    <property type="entry name" value="UREASE ACCESSORY PROTEIN F"/>
    <property type="match status" value="1"/>
</dbReference>
<proteinExistence type="inferred from homology"/>